<dbReference type="Pfam" id="PF00501">
    <property type="entry name" value="AMP-binding"/>
    <property type="match status" value="1"/>
</dbReference>
<dbReference type="InterPro" id="IPR001242">
    <property type="entry name" value="Condensation_dom"/>
</dbReference>
<reference evidence="7 8" key="1">
    <citation type="submission" date="2024-10" db="EMBL/GenBank/DDBJ databases">
        <title>The Natural Products Discovery Center: Release of the First 8490 Sequenced Strains for Exploring Actinobacteria Biosynthetic Diversity.</title>
        <authorList>
            <person name="Kalkreuter E."/>
            <person name="Kautsar S.A."/>
            <person name="Yang D."/>
            <person name="Bader C.D."/>
            <person name="Teijaro C.N."/>
            <person name="Fluegel L."/>
            <person name="Davis C.M."/>
            <person name="Simpson J.R."/>
            <person name="Lauterbach L."/>
            <person name="Steele A.D."/>
            <person name="Gui C."/>
            <person name="Meng S."/>
            <person name="Li G."/>
            <person name="Viehrig K."/>
            <person name="Ye F."/>
            <person name="Su P."/>
            <person name="Kiefer A.F."/>
            <person name="Nichols A."/>
            <person name="Cepeda A.J."/>
            <person name="Yan W."/>
            <person name="Fan B."/>
            <person name="Jiang Y."/>
            <person name="Adhikari A."/>
            <person name="Zheng C.-J."/>
            <person name="Schuster L."/>
            <person name="Cowan T.M."/>
            <person name="Smanski M.J."/>
            <person name="Chevrette M.G."/>
            <person name="De Carvalho L.P.S."/>
            <person name="Shen B."/>
        </authorList>
    </citation>
    <scope>NUCLEOTIDE SEQUENCE [LARGE SCALE GENOMIC DNA]</scope>
    <source>
        <strain evidence="7 8">NPDC012540</strain>
    </source>
</reference>
<dbReference type="EMBL" id="JBIBEG010000004">
    <property type="protein sequence ID" value="MFF5897501.1"/>
    <property type="molecule type" value="Genomic_DNA"/>
</dbReference>
<dbReference type="RefSeq" id="WP_387902716.1">
    <property type="nucleotide sequence ID" value="NZ_JBIBEG010000004.1"/>
</dbReference>
<dbReference type="SUPFAM" id="SSF53474">
    <property type="entry name" value="alpha/beta-Hydrolases"/>
    <property type="match status" value="1"/>
</dbReference>
<evidence type="ECO:0000256" key="1">
    <source>
        <dbReference type="ARBA" id="ARBA00001957"/>
    </source>
</evidence>
<dbReference type="Proteomes" id="UP001602322">
    <property type="component" value="Unassembled WGS sequence"/>
</dbReference>
<evidence type="ECO:0000256" key="3">
    <source>
        <dbReference type="ARBA" id="ARBA00022553"/>
    </source>
</evidence>
<evidence type="ECO:0000256" key="5">
    <source>
        <dbReference type="SAM" id="MobiDB-lite"/>
    </source>
</evidence>
<feature type="region of interest" description="Disordered" evidence="5">
    <location>
        <begin position="297"/>
        <end position="319"/>
    </location>
</feature>
<feature type="domain" description="Carrier" evidence="6">
    <location>
        <begin position="1117"/>
        <end position="1192"/>
    </location>
</feature>
<keyword evidence="3" id="KW-0597">Phosphoprotein</keyword>
<dbReference type="InterPro" id="IPR023213">
    <property type="entry name" value="CAT-like_dom_sf"/>
</dbReference>
<organism evidence="7 8">
    <name type="scientific">Streptomyces argenteolus</name>
    <dbReference type="NCBI Taxonomy" id="67274"/>
    <lineage>
        <taxon>Bacteria</taxon>
        <taxon>Bacillati</taxon>
        <taxon>Actinomycetota</taxon>
        <taxon>Actinomycetes</taxon>
        <taxon>Kitasatosporales</taxon>
        <taxon>Streptomycetaceae</taxon>
        <taxon>Streptomyces</taxon>
    </lineage>
</organism>
<evidence type="ECO:0000259" key="6">
    <source>
        <dbReference type="PROSITE" id="PS50075"/>
    </source>
</evidence>
<feature type="compositionally biased region" description="Low complexity" evidence="5">
    <location>
        <begin position="707"/>
        <end position="724"/>
    </location>
</feature>
<dbReference type="InterPro" id="IPR009081">
    <property type="entry name" value="PP-bd_ACP"/>
</dbReference>
<proteinExistence type="predicted"/>
<gene>
    <name evidence="7" type="ORF">ACFY8O_16410</name>
</gene>
<feature type="region of interest" description="Disordered" evidence="5">
    <location>
        <begin position="691"/>
        <end position="730"/>
    </location>
</feature>
<accession>A0ABW6X650</accession>
<dbReference type="Gene3D" id="1.10.10.1830">
    <property type="entry name" value="Non-ribosomal peptide synthase, adenylation domain"/>
    <property type="match status" value="1"/>
</dbReference>
<comment type="cofactor">
    <cofactor evidence="1">
        <name>pantetheine 4'-phosphate</name>
        <dbReference type="ChEBI" id="CHEBI:47942"/>
    </cofactor>
</comment>
<dbReference type="InterPro" id="IPR045851">
    <property type="entry name" value="AMP-bd_C_sf"/>
</dbReference>
<dbReference type="PROSITE" id="PS50075">
    <property type="entry name" value="CARRIER"/>
    <property type="match status" value="1"/>
</dbReference>
<dbReference type="SUPFAM" id="SSF56801">
    <property type="entry name" value="Acetyl-CoA synthetase-like"/>
    <property type="match status" value="1"/>
</dbReference>
<protein>
    <submittedName>
        <fullName evidence="7">Amino acid adenylation domain-containing protein</fullName>
    </submittedName>
</protein>
<evidence type="ECO:0000256" key="4">
    <source>
        <dbReference type="ARBA" id="ARBA00022598"/>
    </source>
</evidence>
<feature type="compositionally biased region" description="Low complexity" evidence="5">
    <location>
        <begin position="301"/>
        <end position="315"/>
    </location>
</feature>
<dbReference type="InterPro" id="IPR001031">
    <property type="entry name" value="Thioesterase"/>
</dbReference>
<dbReference type="Pfam" id="PF00550">
    <property type="entry name" value="PP-binding"/>
    <property type="match status" value="1"/>
</dbReference>
<dbReference type="Gene3D" id="3.40.50.980">
    <property type="match status" value="2"/>
</dbReference>
<dbReference type="NCBIfam" id="TIGR01733">
    <property type="entry name" value="AA-adenyl-dom"/>
    <property type="match status" value="1"/>
</dbReference>
<keyword evidence="8" id="KW-1185">Reference proteome</keyword>
<dbReference type="InterPro" id="IPR036736">
    <property type="entry name" value="ACP-like_sf"/>
</dbReference>
<keyword evidence="2" id="KW-0596">Phosphopantetheine</keyword>
<dbReference type="PROSITE" id="PS00455">
    <property type="entry name" value="AMP_BINDING"/>
    <property type="match status" value="1"/>
</dbReference>
<dbReference type="SUPFAM" id="SSF47336">
    <property type="entry name" value="ACP-like"/>
    <property type="match status" value="1"/>
</dbReference>
<name>A0ABW6X650_9ACTN</name>
<dbReference type="SUPFAM" id="SSF52777">
    <property type="entry name" value="CoA-dependent acyltransferases"/>
    <property type="match status" value="2"/>
</dbReference>
<dbReference type="Gene3D" id="3.30.559.30">
    <property type="entry name" value="Nonribosomal peptide synthetase, condensation domain"/>
    <property type="match status" value="1"/>
</dbReference>
<dbReference type="Pfam" id="PF18563">
    <property type="entry name" value="TubC_N"/>
    <property type="match status" value="1"/>
</dbReference>
<evidence type="ECO:0000313" key="7">
    <source>
        <dbReference type="EMBL" id="MFF5897501.1"/>
    </source>
</evidence>
<evidence type="ECO:0000313" key="8">
    <source>
        <dbReference type="Proteomes" id="UP001602322"/>
    </source>
</evidence>
<dbReference type="PANTHER" id="PTHR45527:SF10">
    <property type="entry name" value="PYOCHELIN SYNTHASE PCHF"/>
    <property type="match status" value="1"/>
</dbReference>
<evidence type="ECO:0000256" key="2">
    <source>
        <dbReference type="ARBA" id="ARBA00022450"/>
    </source>
</evidence>
<comment type="caution">
    <text evidence="7">The sequence shown here is derived from an EMBL/GenBank/DDBJ whole genome shotgun (WGS) entry which is preliminary data.</text>
</comment>
<dbReference type="InterPro" id="IPR044894">
    <property type="entry name" value="TubC_N_sf"/>
</dbReference>
<dbReference type="InterPro" id="IPR041464">
    <property type="entry name" value="TubC_N"/>
</dbReference>
<dbReference type="Pfam" id="PF00668">
    <property type="entry name" value="Condensation"/>
    <property type="match status" value="1"/>
</dbReference>
<dbReference type="Gene3D" id="3.30.559.10">
    <property type="entry name" value="Chloramphenicol acetyltransferase-like domain"/>
    <property type="match status" value="1"/>
</dbReference>
<dbReference type="InterPro" id="IPR010071">
    <property type="entry name" value="AA_adenyl_dom"/>
</dbReference>
<dbReference type="PANTHER" id="PTHR45527">
    <property type="entry name" value="NONRIBOSOMAL PEPTIDE SYNTHETASE"/>
    <property type="match status" value="1"/>
</dbReference>
<dbReference type="Pfam" id="PF00975">
    <property type="entry name" value="Thioesterase"/>
    <property type="match status" value="1"/>
</dbReference>
<sequence length="1491" mass="157538">MPGSPLSAAAAVRDKLYAAGLVLHLEDGALRYSAPPGALTEELRRSVRACRDELIELLRETETGPDGRDASGSPAEDAWHFTSDPASAGAAFSLTDLQQAYLVGEQDFYDHPAPAVFVHEYAFPAGSRPDADVMQTALTLLRRAHGALRLAVFSDGTQRILPVPASGEEPSLVDRHDLAALPDEEARAELLALRERLTDDLPPYAEGLPFLLRHILLPDGTARLQIALRLIAFDGVTTQLFFTELARCCVEPTYLPDTLSLSFRDYVRGLEERRATGAHHSALRYWERRAGLLPAPPALPSRPAAPAADATAEPRPGAPLRRLSTRLDALAWARFRAHAAASGLPAGSALFALFVEALHRWSDGAAGAVTVLASHRPGSHPELPRVWGNASTTVLIGYGPDEPGLSFAERCRRLQSGLYADLAALEVSGVEVSRSLQSRRPGTGSPAPVVFTSGLDLVDGAPGGFLLPLPGAELVHSSISTPQILLDHQVYEEGGELVCNLDYAESAYPPGLIEELAAYHGERLRSLAGAVEEWGRSAPAPLPDAQLADRHRANATATPLPTGELHSFALRSCRTAPDSAAVHDAEGTLSRDELDAASAALAGRLRELGIGLTPDRPELVGVRVPRGRSQSVAVLAVLRAGGAYVPIDPSWPEARVRTVLRHSGARALVTGAELGTPGELPDTVRAVVLDPHPGTVDLAPSPGGPVSGTPSPGGSASGTPDTGAPPADGGLDRSAYVIYTSGSTGTPKGVVISHRAAVNTLLDLTERFALTSSDKVLAVSSLAFDLSVFDQFAVLGCGGTVVCPPESAVPDPQAWGECVRRHGVTVWNSVPALLALTLEYLGEQARELLAPLRLIMLSGDWVPLPLVDRLAEYCPGAEVVAMGGATEASIWSNWYPVTAVPAGWQSVPYGTPLANQTMHVLDRNMADVPTWVPGDLYIGGAGLATGYLDEPGRTAASFLRHPTTGERLYRTGDRARYRPGGILEFLGRADHQVKINGYRVELGEIEAKLTDCAGVRSAVALVDTAHGQPSLAAFITRDVRDAPVDAARNAPDGPALRRELGGTLPPYMVPAAVIEVPELPLSGNGKVDRKALLGLLDTLRGPGEPGTPDAVGGRAQSPKSQVEARLLGLWQELLGPAAGGVTDDFFALGGSSLTAVRLFRGIEAAFGRRLPLASLFQNRTVRAQAALLTAWDGGTRADDTGPLVGFGGSGEQHVVFVHPVGGDVLCYEEAVSAMTADPDLAARISLHGLRAAGLHGTEEPAASLDAMAKHYAQTLVERLPDGPLHLVGWSLGGTVALHTAVILEQEGRPVASLTTIDSFVGRPDGCAPPVEVRLAGFFGDLLGRSDLAAHLPRTGAEMSDEERLLAAHDALFALGLLERALEPVELSRLFAVYRNNSEMLERHTPVPWNPGTRAGAPAEPWLSIRAGRTARHTFPGLLPLDEVVADPGPVHTVDEDHFSVVRGTSAVRLARRMGALCSGAPAAERPRGARR</sequence>
<dbReference type="Gene3D" id="1.10.1200.10">
    <property type="entry name" value="ACP-like"/>
    <property type="match status" value="1"/>
</dbReference>
<dbReference type="Gene3D" id="3.30.300.30">
    <property type="match status" value="1"/>
</dbReference>
<keyword evidence="4" id="KW-0436">Ligase</keyword>
<dbReference type="InterPro" id="IPR020806">
    <property type="entry name" value="PKS_PP-bd"/>
</dbReference>
<dbReference type="InterPro" id="IPR020845">
    <property type="entry name" value="AMP-binding_CS"/>
</dbReference>
<dbReference type="SMART" id="SM00823">
    <property type="entry name" value="PKS_PP"/>
    <property type="match status" value="1"/>
</dbReference>
<dbReference type="Gene3D" id="3.40.50.1820">
    <property type="entry name" value="alpha/beta hydrolase"/>
    <property type="match status" value="1"/>
</dbReference>
<dbReference type="Gene3D" id="2.30.38.10">
    <property type="entry name" value="Luciferase, Domain 3"/>
    <property type="match status" value="1"/>
</dbReference>
<dbReference type="InterPro" id="IPR000873">
    <property type="entry name" value="AMP-dep_synth/lig_dom"/>
</dbReference>
<dbReference type="InterPro" id="IPR029058">
    <property type="entry name" value="AB_hydrolase_fold"/>
</dbReference>